<keyword evidence="6" id="KW-1185">Reference proteome</keyword>
<dbReference type="InterPro" id="IPR001496">
    <property type="entry name" value="SOCS_box"/>
</dbReference>
<keyword evidence="1" id="KW-0677">Repeat</keyword>
<feature type="domain" description="SOCS box" evidence="4">
    <location>
        <begin position="268"/>
        <end position="317"/>
    </location>
</feature>
<proteinExistence type="predicted"/>
<evidence type="ECO:0000313" key="5">
    <source>
        <dbReference type="EMBL" id="KAK2143002.1"/>
    </source>
</evidence>
<dbReference type="PROSITE" id="PS50297">
    <property type="entry name" value="ANK_REP_REGION"/>
    <property type="match status" value="3"/>
</dbReference>
<dbReference type="Gene3D" id="1.25.40.20">
    <property type="entry name" value="Ankyrin repeat-containing domain"/>
    <property type="match status" value="2"/>
</dbReference>
<evidence type="ECO:0000259" key="4">
    <source>
        <dbReference type="PROSITE" id="PS50225"/>
    </source>
</evidence>
<dbReference type="Pfam" id="PF12796">
    <property type="entry name" value="Ank_2"/>
    <property type="match status" value="2"/>
</dbReference>
<dbReference type="SMART" id="SM00248">
    <property type="entry name" value="ANK"/>
    <property type="match status" value="6"/>
</dbReference>
<protein>
    <recommendedName>
        <fullName evidence="4">SOCS box domain-containing protein</fullName>
    </recommendedName>
</protein>
<dbReference type="PANTHER" id="PTHR24171">
    <property type="entry name" value="ANKYRIN REPEAT DOMAIN-CONTAINING PROTEIN 39-RELATED"/>
    <property type="match status" value="1"/>
</dbReference>
<gene>
    <name evidence="5" type="ORF">LSH36_887g00011</name>
</gene>
<dbReference type="EMBL" id="JAODUP010000887">
    <property type="protein sequence ID" value="KAK2143002.1"/>
    <property type="molecule type" value="Genomic_DNA"/>
</dbReference>
<dbReference type="AlphaFoldDB" id="A0AAD9MRF1"/>
<evidence type="ECO:0000313" key="6">
    <source>
        <dbReference type="Proteomes" id="UP001208570"/>
    </source>
</evidence>
<dbReference type="Proteomes" id="UP001208570">
    <property type="component" value="Unassembled WGS sequence"/>
</dbReference>
<organism evidence="5 6">
    <name type="scientific">Paralvinella palmiformis</name>
    <dbReference type="NCBI Taxonomy" id="53620"/>
    <lineage>
        <taxon>Eukaryota</taxon>
        <taxon>Metazoa</taxon>
        <taxon>Spiralia</taxon>
        <taxon>Lophotrochozoa</taxon>
        <taxon>Annelida</taxon>
        <taxon>Polychaeta</taxon>
        <taxon>Sedentaria</taxon>
        <taxon>Canalipalpata</taxon>
        <taxon>Terebellida</taxon>
        <taxon>Terebelliformia</taxon>
        <taxon>Alvinellidae</taxon>
        <taxon>Paralvinella</taxon>
    </lineage>
</organism>
<dbReference type="PROSITE" id="PS50088">
    <property type="entry name" value="ANK_REPEAT"/>
    <property type="match status" value="3"/>
</dbReference>
<accession>A0AAD9MRF1</accession>
<feature type="repeat" description="ANK" evidence="3">
    <location>
        <begin position="164"/>
        <end position="196"/>
    </location>
</feature>
<dbReference type="InterPro" id="IPR036770">
    <property type="entry name" value="Ankyrin_rpt-contain_sf"/>
</dbReference>
<evidence type="ECO:0000256" key="1">
    <source>
        <dbReference type="ARBA" id="ARBA00022737"/>
    </source>
</evidence>
<reference evidence="5" key="1">
    <citation type="journal article" date="2023" name="Mol. Biol. Evol.">
        <title>Third-Generation Sequencing Reveals the Adaptive Role of the Epigenome in Three Deep-Sea Polychaetes.</title>
        <authorList>
            <person name="Perez M."/>
            <person name="Aroh O."/>
            <person name="Sun Y."/>
            <person name="Lan Y."/>
            <person name="Juniper S.K."/>
            <person name="Young C.R."/>
            <person name="Angers B."/>
            <person name="Qian P.Y."/>
        </authorList>
    </citation>
    <scope>NUCLEOTIDE SEQUENCE</scope>
    <source>
        <strain evidence="5">P08H-3</strain>
    </source>
</reference>
<feature type="repeat" description="ANK" evidence="3">
    <location>
        <begin position="61"/>
        <end position="93"/>
    </location>
</feature>
<feature type="repeat" description="ANK" evidence="3">
    <location>
        <begin position="94"/>
        <end position="126"/>
    </location>
</feature>
<dbReference type="SUPFAM" id="SSF48403">
    <property type="entry name" value="Ankyrin repeat"/>
    <property type="match status" value="1"/>
</dbReference>
<dbReference type="PANTHER" id="PTHR24171:SF9">
    <property type="entry name" value="ANKYRIN REPEAT DOMAIN-CONTAINING PROTEIN 39"/>
    <property type="match status" value="1"/>
</dbReference>
<sequence>MGNSRSSQTHELIWREMPHQVRELHYAVVLNDLDTVRELMSQGVNINFPWYNSSPNISVKDGSTPLINAVSLNYMELVETLVYAGAYINKCDRNGCTPLYKAAFHGRPALIELLSRSGADVNLPDFLGKTPLYICVNNAIVHSCMLAVQKLLAEGAIVDKQDRKGHAPVHIASQWKNSAILKMLIKANSNPNIVDNKGRTPLFICVSSLSTKLYKEDLRNMLPCACILFSAGADMLNLTEWLLYKGAGISDDLMRYTSSADFQNWYEIQIRQPQSLKNMCRKTIQMKLSRMGPLVEMCPKLPIPTSLQAFVSRKMFYREENVT</sequence>
<comment type="caution">
    <text evidence="5">The sequence shown here is derived from an EMBL/GenBank/DDBJ whole genome shotgun (WGS) entry which is preliminary data.</text>
</comment>
<dbReference type="PROSITE" id="PS50225">
    <property type="entry name" value="SOCS"/>
    <property type="match status" value="1"/>
</dbReference>
<evidence type="ECO:0000256" key="2">
    <source>
        <dbReference type="ARBA" id="ARBA00023043"/>
    </source>
</evidence>
<name>A0AAD9MRF1_9ANNE</name>
<dbReference type="InterPro" id="IPR002110">
    <property type="entry name" value="Ankyrin_rpt"/>
</dbReference>
<evidence type="ECO:0000256" key="3">
    <source>
        <dbReference type="PROSITE-ProRule" id="PRU00023"/>
    </source>
</evidence>
<keyword evidence="2 3" id="KW-0040">ANK repeat</keyword>